<feature type="region of interest" description="Disordered" evidence="1">
    <location>
        <begin position="36"/>
        <end position="85"/>
    </location>
</feature>
<dbReference type="AlphaFoldDB" id="A0A0M0JDP9"/>
<reference evidence="3" key="1">
    <citation type="journal article" date="2015" name="PLoS Genet.">
        <title>Genome Sequence and Transcriptome Analyses of Chrysochromulina tobin: Metabolic Tools for Enhanced Algal Fitness in the Prominent Order Prymnesiales (Haptophyceae).</title>
        <authorList>
            <person name="Hovde B.T."/>
            <person name="Deodato C.R."/>
            <person name="Hunsperger H.M."/>
            <person name="Ryken S.A."/>
            <person name="Yost W."/>
            <person name="Jha R.K."/>
            <person name="Patterson J."/>
            <person name="Monnat R.J. Jr."/>
            <person name="Barlow S.B."/>
            <person name="Starkenburg S.R."/>
            <person name="Cattolico R.A."/>
        </authorList>
    </citation>
    <scope>NUCLEOTIDE SEQUENCE</scope>
    <source>
        <strain evidence="3">CCMP291</strain>
    </source>
</reference>
<feature type="compositionally biased region" description="Basic and acidic residues" evidence="1">
    <location>
        <begin position="194"/>
        <end position="207"/>
    </location>
</feature>
<organism evidence="2 3">
    <name type="scientific">Chrysochromulina tobinii</name>
    <dbReference type="NCBI Taxonomy" id="1460289"/>
    <lineage>
        <taxon>Eukaryota</taxon>
        <taxon>Haptista</taxon>
        <taxon>Haptophyta</taxon>
        <taxon>Prymnesiophyceae</taxon>
        <taxon>Prymnesiales</taxon>
        <taxon>Chrysochromulinaceae</taxon>
        <taxon>Chrysochromulina</taxon>
    </lineage>
</organism>
<gene>
    <name evidence="2" type="ORF">Ctob_005263</name>
</gene>
<dbReference type="EMBL" id="JWZX01003076">
    <property type="protein sequence ID" value="KOO24595.1"/>
    <property type="molecule type" value="Genomic_DNA"/>
</dbReference>
<protein>
    <submittedName>
        <fullName evidence="2">Uncharacterized protein</fullName>
    </submittedName>
</protein>
<sequence length="220" mass="23893">MAAAQAEAAAAQEAGANAEAAVKAALEAEAAEAAVAKVMQTPDRRPPPASPTAAESAPEPTVAQPDMEPESVVFRKKGGTFRPHVSKDDRDKLLFDITEITPPPRKLGTFRLEPSAACGDLISARVRVEGESEKVEQPFIIKKVSWKYEYLQGSYRMVAKGADVKMVSRDSTEKFLSRMLPSKSPADDAEEEALDRAPSRQREKIDDYPPLTFDEGVPPL</sequence>
<name>A0A0M0JDP9_9EUKA</name>
<dbReference type="Proteomes" id="UP000037460">
    <property type="component" value="Unassembled WGS sequence"/>
</dbReference>
<comment type="caution">
    <text evidence="2">The sequence shown here is derived from an EMBL/GenBank/DDBJ whole genome shotgun (WGS) entry which is preliminary data.</text>
</comment>
<proteinExistence type="predicted"/>
<evidence type="ECO:0000313" key="3">
    <source>
        <dbReference type="Proteomes" id="UP000037460"/>
    </source>
</evidence>
<accession>A0A0M0JDP9</accession>
<evidence type="ECO:0000313" key="2">
    <source>
        <dbReference type="EMBL" id="KOO24595.1"/>
    </source>
</evidence>
<feature type="region of interest" description="Disordered" evidence="1">
    <location>
        <begin position="1"/>
        <end position="22"/>
    </location>
</feature>
<keyword evidence="3" id="KW-1185">Reference proteome</keyword>
<evidence type="ECO:0000256" key="1">
    <source>
        <dbReference type="SAM" id="MobiDB-lite"/>
    </source>
</evidence>
<feature type="compositionally biased region" description="Low complexity" evidence="1">
    <location>
        <begin position="51"/>
        <end position="61"/>
    </location>
</feature>
<feature type="region of interest" description="Disordered" evidence="1">
    <location>
        <begin position="176"/>
        <end position="220"/>
    </location>
</feature>
<dbReference type="OrthoDB" id="4237at2759"/>